<evidence type="ECO:0000313" key="1">
    <source>
        <dbReference type="EMBL" id="CAD8421285.1"/>
    </source>
</evidence>
<protein>
    <submittedName>
        <fullName evidence="1">Uncharacterized protein</fullName>
    </submittedName>
</protein>
<dbReference type="AlphaFoldDB" id="A0A7S0CF06"/>
<organism evidence="1">
    <name type="scientific">Proboscia inermis</name>
    <dbReference type="NCBI Taxonomy" id="420281"/>
    <lineage>
        <taxon>Eukaryota</taxon>
        <taxon>Sar</taxon>
        <taxon>Stramenopiles</taxon>
        <taxon>Ochrophyta</taxon>
        <taxon>Bacillariophyta</taxon>
        <taxon>Coscinodiscophyceae</taxon>
        <taxon>Rhizosoleniophycidae</taxon>
        <taxon>Rhizosoleniales</taxon>
        <taxon>Rhizosoleniaceae</taxon>
        <taxon>Proboscia</taxon>
    </lineage>
</organism>
<name>A0A7S0CF06_9STRA</name>
<dbReference type="EMBL" id="HBEL01037340">
    <property type="protein sequence ID" value="CAD8421285.1"/>
    <property type="molecule type" value="Transcribed_RNA"/>
</dbReference>
<reference evidence="1" key="1">
    <citation type="submission" date="2021-01" db="EMBL/GenBank/DDBJ databases">
        <authorList>
            <person name="Corre E."/>
            <person name="Pelletier E."/>
            <person name="Niang G."/>
            <person name="Scheremetjew M."/>
            <person name="Finn R."/>
            <person name="Kale V."/>
            <person name="Holt S."/>
            <person name="Cochrane G."/>
            <person name="Meng A."/>
            <person name="Brown T."/>
            <person name="Cohen L."/>
        </authorList>
    </citation>
    <scope>NUCLEOTIDE SEQUENCE</scope>
    <source>
        <strain evidence="1">CCAP1064/1</strain>
    </source>
</reference>
<sequence>MGKYELQLLQVRYYAGSQGDDTHSPNVTSLDIRVLKMEEFIDDTSRQHLRASGHFPQHRVVQEVSFKKVTLVEFPGIIFYRVPANDGIDLVVAAASVIPVVSSNLNPAKIVTRLQNTNNEKLQRVDAPCVNSCSPCSNNFGGEDAVVAASSKSGLLDMGLGTILGIIAPCEEATAFGPRLGSSLLQHVWSFPSLCSPHRIPVLVWVSAGFRN</sequence>
<gene>
    <name evidence="1" type="ORF">PINE0816_LOCUS17438</name>
</gene>
<accession>A0A7S0CF06</accession>
<proteinExistence type="predicted"/>